<dbReference type="AlphaFoldDB" id="A0A815BX84"/>
<organism evidence="1 3">
    <name type="scientific">Didymodactylos carnosus</name>
    <dbReference type="NCBI Taxonomy" id="1234261"/>
    <lineage>
        <taxon>Eukaryota</taxon>
        <taxon>Metazoa</taxon>
        <taxon>Spiralia</taxon>
        <taxon>Gnathifera</taxon>
        <taxon>Rotifera</taxon>
        <taxon>Eurotatoria</taxon>
        <taxon>Bdelloidea</taxon>
        <taxon>Philodinida</taxon>
        <taxon>Philodinidae</taxon>
        <taxon>Didymodactylos</taxon>
    </lineage>
</organism>
<dbReference type="EMBL" id="CAJNOQ010011394">
    <property type="protein sequence ID" value="CAF1275834.1"/>
    <property type="molecule type" value="Genomic_DNA"/>
</dbReference>
<dbReference type="Proteomes" id="UP000663829">
    <property type="component" value="Unassembled WGS sequence"/>
</dbReference>
<accession>A0A815BX84</accession>
<gene>
    <name evidence="1" type="ORF">GPM918_LOCUS27313</name>
    <name evidence="2" type="ORF">SRO942_LOCUS27614</name>
</gene>
<evidence type="ECO:0000313" key="1">
    <source>
        <dbReference type="EMBL" id="CAF1275834.1"/>
    </source>
</evidence>
<protein>
    <submittedName>
        <fullName evidence="1">Uncharacterized protein</fullName>
    </submittedName>
</protein>
<sequence>MSNTILFPDNSLTIDSMVFSENPQLVTTNADEEIDFIFHSVPSHDSIFSETDASNFSMEDIMVEQPIDSNLHTCEYILTCLFFVHKRQSKVNGRYIQGPNKFDYPTLAIHIPSDYRHLKWFLNIYLLTEYHNGTYFMHPSKGFLGEHCDRNTPLDNPCKILLSNEDIRNGSFKLKLRIINKLGLPELKKQPLVEFCFVQAANKNDSTTPYSKNYHLGCVLANETFEFINTLCISNMMSESTTKNELTVEIHSPNESSVHAKPISSLYIREQGKT</sequence>
<proteinExistence type="predicted"/>
<dbReference type="Proteomes" id="UP000681722">
    <property type="component" value="Unassembled WGS sequence"/>
</dbReference>
<evidence type="ECO:0000313" key="3">
    <source>
        <dbReference type="Proteomes" id="UP000663829"/>
    </source>
</evidence>
<keyword evidence="3" id="KW-1185">Reference proteome</keyword>
<name>A0A815BX84_9BILA</name>
<reference evidence="1" key="1">
    <citation type="submission" date="2021-02" db="EMBL/GenBank/DDBJ databases">
        <authorList>
            <person name="Nowell W R."/>
        </authorList>
    </citation>
    <scope>NUCLEOTIDE SEQUENCE</scope>
</reference>
<dbReference type="EMBL" id="CAJOBC010025466">
    <property type="protein sequence ID" value="CAF4067258.1"/>
    <property type="molecule type" value="Genomic_DNA"/>
</dbReference>
<dbReference type="OrthoDB" id="10010143at2759"/>
<evidence type="ECO:0000313" key="2">
    <source>
        <dbReference type="EMBL" id="CAF4067258.1"/>
    </source>
</evidence>
<feature type="non-terminal residue" evidence="1">
    <location>
        <position position="1"/>
    </location>
</feature>
<comment type="caution">
    <text evidence="1">The sequence shown here is derived from an EMBL/GenBank/DDBJ whole genome shotgun (WGS) entry which is preliminary data.</text>
</comment>